<gene>
    <name evidence="1" type="ORF">T4B_9429</name>
</gene>
<accession>A0A0V1HQ81</accession>
<dbReference type="EMBL" id="JYDS01000336">
    <property type="protein sequence ID" value="KRZ12862.1"/>
    <property type="molecule type" value="Genomic_DNA"/>
</dbReference>
<organism evidence="1 2">
    <name type="scientific">Trichinella pseudospiralis</name>
    <name type="common">Parasitic roundworm</name>
    <dbReference type="NCBI Taxonomy" id="6337"/>
    <lineage>
        <taxon>Eukaryota</taxon>
        <taxon>Metazoa</taxon>
        <taxon>Ecdysozoa</taxon>
        <taxon>Nematoda</taxon>
        <taxon>Enoplea</taxon>
        <taxon>Dorylaimia</taxon>
        <taxon>Trichinellida</taxon>
        <taxon>Trichinellidae</taxon>
        <taxon>Trichinella</taxon>
    </lineage>
</organism>
<protein>
    <submittedName>
        <fullName evidence="1">Uncharacterized protein</fullName>
    </submittedName>
</protein>
<sequence length="133" mass="15541">MRCYCEWFMARWGFEKKIYIPKVSSKCSAMKYEMNVRTCFDINHLVVCVNVKVMSTKSDVIVQLVSCTEKLQSNEKRRKVTINCTVRKSCLGCVLLSMLAVDNFPLREVFQQKEKNRTKLELLGNRKNEIFVA</sequence>
<evidence type="ECO:0000313" key="1">
    <source>
        <dbReference type="EMBL" id="KRZ12862.1"/>
    </source>
</evidence>
<dbReference type="AlphaFoldDB" id="A0A0V1HQ81"/>
<proteinExistence type="predicted"/>
<dbReference type="Proteomes" id="UP000054805">
    <property type="component" value="Unassembled WGS sequence"/>
</dbReference>
<reference evidence="1 2" key="1">
    <citation type="submission" date="2015-01" db="EMBL/GenBank/DDBJ databases">
        <title>Evolution of Trichinella species and genotypes.</title>
        <authorList>
            <person name="Korhonen P.K."/>
            <person name="Edoardo P."/>
            <person name="Giuseppe L.R."/>
            <person name="Gasser R.B."/>
        </authorList>
    </citation>
    <scope>NUCLEOTIDE SEQUENCE [LARGE SCALE GENOMIC DNA]</scope>
    <source>
        <strain evidence="1">ISS588</strain>
    </source>
</reference>
<comment type="caution">
    <text evidence="1">The sequence shown here is derived from an EMBL/GenBank/DDBJ whole genome shotgun (WGS) entry which is preliminary data.</text>
</comment>
<keyword evidence="2" id="KW-1185">Reference proteome</keyword>
<name>A0A0V1HQ81_TRIPS</name>
<evidence type="ECO:0000313" key="2">
    <source>
        <dbReference type="Proteomes" id="UP000054805"/>
    </source>
</evidence>